<name>A0ABR6BZ28_9PSEU</name>
<dbReference type="Proteomes" id="UP000517916">
    <property type="component" value="Unassembled WGS sequence"/>
</dbReference>
<sequence>MTATRTKPPVAIAADEDARGPFTIGLTSATNVGLSPRWVQYSGVSPHARAAAEVLADMATMHTSGDQAPTLDRERVAYHVGIGRADKLAPVLDELVAIGFLTIYSGGVDPITGKRRQRRDSQGRPIPDRFSITLHPPVGYVGPSNLTEADIEFACDRDAAYEAAKDAGKRVRAGNITIHRTSVGRHIKPQVSPDTQIRGQAAGADPGIGGQLTFPQVSPDTQIRGQAAGADPGIGGQLTFPQVSPDTQIRGHLQIDRSSISEREIEGSIEPVPGGAAQPPATGKDEALLAQVRRLVARIPWAPWAKRQEVQYQFNLMDARLVAEPIYAAIAANRLTIEQAELIGPAALNEVTRSAKPADYVASAFGVHLDKWLDRITPVLPEEDLLPLPGVPAAAPSGPGRDKRQGPRPATTEPDGGEEPKRVLPACATCRAEENEHYPSARTVTGADGREVPCPDCDALGLCRPIGKSAR</sequence>
<evidence type="ECO:0000256" key="1">
    <source>
        <dbReference type="SAM" id="MobiDB-lite"/>
    </source>
</evidence>
<gene>
    <name evidence="2" type="ORF">BC739_009421</name>
</gene>
<proteinExistence type="predicted"/>
<dbReference type="RefSeq" id="WP_182840686.1">
    <property type="nucleotide sequence ID" value="NZ_JACJID010000011.1"/>
</dbReference>
<keyword evidence="3" id="KW-1185">Reference proteome</keyword>
<comment type="caution">
    <text evidence="2">The sequence shown here is derived from an EMBL/GenBank/DDBJ whole genome shotgun (WGS) entry which is preliminary data.</text>
</comment>
<dbReference type="EMBL" id="JACJID010000011">
    <property type="protein sequence ID" value="MBA8932162.1"/>
    <property type="molecule type" value="Genomic_DNA"/>
</dbReference>
<reference evidence="2 3" key="1">
    <citation type="submission" date="2020-08" db="EMBL/GenBank/DDBJ databases">
        <title>Genomic Encyclopedia of Archaeal and Bacterial Type Strains, Phase II (KMG-II): from individual species to whole genera.</title>
        <authorList>
            <person name="Goeker M."/>
        </authorList>
    </citation>
    <scope>NUCLEOTIDE SEQUENCE [LARGE SCALE GENOMIC DNA]</scope>
    <source>
        <strain evidence="2 3">DSM 43850</strain>
    </source>
</reference>
<feature type="region of interest" description="Disordered" evidence="1">
    <location>
        <begin position="387"/>
        <end position="423"/>
    </location>
</feature>
<evidence type="ECO:0000313" key="2">
    <source>
        <dbReference type="EMBL" id="MBA8932162.1"/>
    </source>
</evidence>
<accession>A0ABR6BZ28</accession>
<feature type="compositionally biased region" description="Low complexity" evidence="1">
    <location>
        <begin position="387"/>
        <end position="399"/>
    </location>
</feature>
<evidence type="ECO:0000313" key="3">
    <source>
        <dbReference type="Proteomes" id="UP000517916"/>
    </source>
</evidence>
<organism evidence="2 3">
    <name type="scientific">Kutzneria viridogrisea</name>
    <dbReference type="NCBI Taxonomy" id="47990"/>
    <lineage>
        <taxon>Bacteria</taxon>
        <taxon>Bacillati</taxon>
        <taxon>Actinomycetota</taxon>
        <taxon>Actinomycetes</taxon>
        <taxon>Pseudonocardiales</taxon>
        <taxon>Pseudonocardiaceae</taxon>
        <taxon>Kutzneria</taxon>
    </lineage>
</organism>
<protein>
    <submittedName>
        <fullName evidence="2">Uncharacterized protein</fullName>
    </submittedName>
</protein>